<reference evidence="1 2" key="1">
    <citation type="submission" date="2022-11" db="EMBL/GenBank/DDBJ databases">
        <title>Minimal conservation of predation-associated metabolite biosynthetic gene clusters underscores biosynthetic potential of Myxococcota including descriptions for ten novel species: Archangium lansinium sp. nov., Myxococcus landrumus sp. nov., Nannocystis bai.</title>
        <authorList>
            <person name="Ahearne A."/>
            <person name="Stevens C."/>
            <person name="Phillips K."/>
        </authorList>
    </citation>
    <scope>NUCLEOTIDE SEQUENCE [LARGE SCALE GENOMIC DNA]</scope>
    <source>
        <strain evidence="1 2">MIWBW</strain>
    </source>
</reference>
<evidence type="ECO:0000313" key="2">
    <source>
        <dbReference type="Proteomes" id="UP001207654"/>
    </source>
</evidence>
<dbReference type="InterPro" id="IPR036514">
    <property type="entry name" value="SGNH_hydro_sf"/>
</dbReference>
<gene>
    <name evidence="1" type="ORF">OV287_49235</name>
</gene>
<keyword evidence="2" id="KW-1185">Reference proteome</keyword>
<protein>
    <submittedName>
        <fullName evidence="1">SGNH/GDSL hydrolase family protein</fullName>
    </submittedName>
</protein>
<dbReference type="EMBL" id="JAPNKA010000001">
    <property type="protein sequence ID" value="MCY1082459.1"/>
    <property type="molecule type" value="Genomic_DNA"/>
</dbReference>
<dbReference type="GO" id="GO:0016787">
    <property type="term" value="F:hydrolase activity"/>
    <property type="evidence" value="ECO:0007669"/>
    <property type="project" value="UniProtKB-KW"/>
</dbReference>
<keyword evidence="1" id="KW-0378">Hydrolase</keyword>
<dbReference type="Proteomes" id="UP001207654">
    <property type="component" value="Unassembled WGS sequence"/>
</dbReference>
<sequence length="418" mass="45630">MFRPVRWFFVLLGCVTCTRTQQSSPPSPDASRSVRVLFIGNSYTYYNDLPAMLEGFVRALAPGTRLETGSVLMGGATLESHWKGAEARALIRSGAWNYVVLQEQSLLGNLSINGVAHMNAPEDRFFPYGRLFAQDVAAAGARPVFYMTWSRKADMPAQEVLTYAYARLSREERGVLSPVGVDWQRVRRERPELELYVEDGHHPGPAGTYLAACVLYASLFHQPCLGAPSTLIGRPWMDTAFDTSRTEVMVTLPEDTARYLQQVGSEVGLAAELPESVASPPPAPVLPSLPRGIPLDVSRVAGTWEGTLAFYPAELGMAPVPFQLSLDTRGTRPVGRVRILFPQQSPLEADVEPRVEGEVLSFSLPDATLLKTTLQLRAVLVEGELRGVASAEDPRGGRWFGSWSVHSAPGSQSTGSGR</sequence>
<dbReference type="CDD" id="cd00229">
    <property type="entry name" value="SGNH_hydrolase"/>
    <property type="match status" value="1"/>
</dbReference>
<dbReference type="Gene3D" id="3.40.50.1110">
    <property type="entry name" value="SGNH hydrolase"/>
    <property type="match status" value="1"/>
</dbReference>
<organism evidence="1 2">
    <name type="scientific">Archangium lansingense</name>
    <dbReference type="NCBI Taxonomy" id="2995310"/>
    <lineage>
        <taxon>Bacteria</taxon>
        <taxon>Pseudomonadati</taxon>
        <taxon>Myxococcota</taxon>
        <taxon>Myxococcia</taxon>
        <taxon>Myxococcales</taxon>
        <taxon>Cystobacterineae</taxon>
        <taxon>Archangiaceae</taxon>
        <taxon>Archangium</taxon>
    </lineage>
</organism>
<proteinExistence type="predicted"/>
<accession>A0ABT4AMQ3</accession>
<dbReference type="SUPFAM" id="SSF52266">
    <property type="entry name" value="SGNH hydrolase"/>
    <property type="match status" value="1"/>
</dbReference>
<evidence type="ECO:0000313" key="1">
    <source>
        <dbReference type="EMBL" id="MCY1082459.1"/>
    </source>
</evidence>
<dbReference type="RefSeq" id="WP_267541025.1">
    <property type="nucleotide sequence ID" value="NZ_JAPNKA010000001.1"/>
</dbReference>
<comment type="caution">
    <text evidence="1">The sequence shown here is derived from an EMBL/GenBank/DDBJ whole genome shotgun (WGS) entry which is preliminary data.</text>
</comment>
<name>A0ABT4AMQ3_9BACT</name>